<dbReference type="EMBL" id="KV784357">
    <property type="protein sequence ID" value="OEU17201.1"/>
    <property type="molecule type" value="Genomic_DNA"/>
</dbReference>
<evidence type="ECO:0000256" key="1">
    <source>
        <dbReference type="SAM" id="MobiDB-lite"/>
    </source>
</evidence>
<evidence type="ECO:0000313" key="2">
    <source>
        <dbReference type="EMBL" id="OEU17201.1"/>
    </source>
</evidence>
<feature type="compositionally biased region" description="Basic and acidic residues" evidence="1">
    <location>
        <begin position="112"/>
        <end position="121"/>
    </location>
</feature>
<dbReference type="AlphaFoldDB" id="A0A1E7FG97"/>
<dbReference type="KEGG" id="fcy:FRACYDRAFT_237614"/>
<dbReference type="InParanoid" id="A0A1E7FG97"/>
<feature type="compositionally biased region" description="Acidic residues" evidence="1">
    <location>
        <begin position="98"/>
        <end position="111"/>
    </location>
</feature>
<organism evidence="2 3">
    <name type="scientific">Fragilariopsis cylindrus CCMP1102</name>
    <dbReference type="NCBI Taxonomy" id="635003"/>
    <lineage>
        <taxon>Eukaryota</taxon>
        <taxon>Sar</taxon>
        <taxon>Stramenopiles</taxon>
        <taxon>Ochrophyta</taxon>
        <taxon>Bacillariophyta</taxon>
        <taxon>Bacillariophyceae</taxon>
        <taxon>Bacillariophycidae</taxon>
        <taxon>Bacillariales</taxon>
        <taxon>Bacillariaceae</taxon>
        <taxon>Fragilariopsis</taxon>
    </lineage>
</organism>
<feature type="region of interest" description="Disordered" evidence="1">
    <location>
        <begin position="93"/>
        <end position="147"/>
    </location>
</feature>
<protein>
    <submittedName>
        <fullName evidence="2">Uncharacterized protein</fullName>
    </submittedName>
</protein>
<gene>
    <name evidence="2" type="ORF">FRACYDRAFT_237614</name>
</gene>
<evidence type="ECO:0000313" key="3">
    <source>
        <dbReference type="Proteomes" id="UP000095751"/>
    </source>
</evidence>
<sequence>MEGIGGPVGLDQYNLDGIDPALEDCCRREVEGNRRYNALSSTLRRHDVSALAERRRRHLVKMPGSSDACRCSCDPESDGGEYRALIEFKEQKLRERQEEEQEEEYYEDDEERIGGKEEPDIALKGGNKSKNEGPLDDDDGDDSDDEFDYLLDEDFGMEDEMVRELEEQRRAELEYQILMRQIAGYHGYGVHRQMDPNRVLRIAGLGRDSASNKASSFLPPPSAVVLHLVDPDSTASASLDYYLETELAKECAGTIFLRSGGRSVLLMDSSLAQKSFPSSILDPDRDMPALIAIRDGVVVNACPRLLGLTSGTDGIIEPHAVRHWLDRSGVLLSDAPIQDICMIRPEQEAHMDFVLSNQQKQAPPPEEKRYNCGIDGCHKSFKHEHVGIQNEEQDGLMVKEETILGNDDE</sequence>
<reference evidence="2 3" key="1">
    <citation type="submission" date="2016-09" db="EMBL/GenBank/DDBJ databases">
        <title>Extensive genetic diversity and differential bi-allelic expression allows diatom success in the polar Southern Ocean.</title>
        <authorList>
            <consortium name="DOE Joint Genome Institute"/>
            <person name="Mock T."/>
            <person name="Otillar R.P."/>
            <person name="Strauss J."/>
            <person name="Dupont C."/>
            <person name="Frickenhaus S."/>
            <person name="Maumus F."/>
            <person name="Mcmullan M."/>
            <person name="Sanges R."/>
            <person name="Schmutz J."/>
            <person name="Toseland A."/>
            <person name="Valas R."/>
            <person name="Veluchamy A."/>
            <person name="Ward B.J."/>
            <person name="Allen A."/>
            <person name="Barry K."/>
            <person name="Falciatore A."/>
            <person name="Ferrante M."/>
            <person name="Fortunato A.E."/>
            <person name="Gloeckner G."/>
            <person name="Gruber A."/>
            <person name="Hipkin R."/>
            <person name="Janech M."/>
            <person name="Kroth P."/>
            <person name="Leese F."/>
            <person name="Lindquist E."/>
            <person name="Lyon B.R."/>
            <person name="Martin J."/>
            <person name="Mayer C."/>
            <person name="Parker M."/>
            <person name="Quesneville H."/>
            <person name="Raymond J."/>
            <person name="Uhlig C."/>
            <person name="Valentin K.U."/>
            <person name="Worden A.Z."/>
            <person name="Armbrust E.V."/>
            <person name="Bowler C."/>
            <person name="Green B."/>
            <person name="Moulton V."/>
            <person name="Van Oosterhout C."/>
            <person name="Grigoriev I."/>
        </authorList>
    </citation>
    <scope>NUCLEOTIDE SEQUENCE [LARGE SCALE GENOMIC DNA]</scope>
    <source>
        <strain evidence="2 3">CCMP1102</strain>
    </source>
</reference>
<dbReference type="OrthoDB" id="45518at2759"/>
<dbReference type="Proteomes" id="UP000095751">
    <property type="component" value="Unassembled WGS sequence"/>
</dbReference>
<proteinExistence type="predicted"/>
<feature type="compositionally biased region" description="Acidic residues" evidence="1">
    <location>
        <begin position="134"/>
        <end position="147"/>
    </location>
</feature>
<accession>A0A1E7FG97</accession>
<name>A0A1E7FG97_9STRA</name>
<keyword evidence="3" id="KW-1185">Reference proteome</keyword>